<evidence type="ECO:0000313" key="2">
    <source>
        <dbReference type="EMBL" id="KAF0704137.1"/>
    </source>
</evidence>
<organism evidence="2 3">
    <name type="scientific">Aphis craccivora</name>
    <name type="common">Cowpea aphid</name>
    <dbReference type="NCBI Taxonomy" id="307492"/>
    <lineage>
        <taxon>Eukaryota</taxon>
        <taxon>Metazoa</taxon>
        <taxon>Ecdysozoa</taxon>
        <taxon>Arthropoda</taxon>
        <taxon>Hexapoda</taxon>
        <taxon>Insecta</taxon>
        <taxon>Pterygota</taxon>
        <taxon>Neoptera</taxon>
        <taxon>Paraneoptera</taxon>
        <taxon>Hemiptera</taxon>
        <taxon>Sternorrhyncha</taxon>
        <taxon>Aphidomorpha</taxon>
        <taxon>Aphidoidea</taxon>
        <taxon>Aphididae</taxon>
        <taxon>Aphidini</taxon>
        <taxon>Aphis</taxon>
        <taxon>Aphis</taxon>
    </lineage>
</organism>
<comment type="caution">
    <text evidence="2">The sequence shown here is derived from an EMBL/GenBank/DDBJ whole genome shotgun (WGS) entry which is preliminary data.</text>
</comment>
<accession>A0A6G0VQ58</accession>
<feature type="compositionally biased region" description="Basic and acidic residues" evidence="1">
    <location>
        <begin position="71"/>
        <end position="84"/>
    </location>
</feature>
<feature type="compositionally biased region" description="Polar residues" evidence="1">
    <location>
        <begin position="32"/>
        <end position="41"/>
    </location>
</feature>
<keyword evidence="3" id="KW-1185">Reference proteome</keyword>
<feature type="region of interest" description="Disordered" evidence="1">
    <location>
        <begin position="31"/>
        <end position="93"/>
    </location>
</feature>
<reference evidence="2 3" key="1">
    <citation type="submission" date="2019-08" db="EMBL/GenBank/DDBJ databases">
        <title>Whole genome of Aphis craccivora.</title>
        <authorList>
            <person name="Voronova N.V."/>
            <person name="Shulinski R.S."/>
            <person name="Bandarenka Y.V."/>
            <person name="Zhorov D.G."/>
            <person name="Warner D."/>
        </authorList>
    </citation>
    <scope>NUCLEOTIDE SEQUENCE [LARGE SCALE GENOMIC DNA]</scope>
    <source>
        <strain evidence="2">180601</strain>
        <tissue evidence="2">Whole Body</tissue>
    </source>
</reference>
<evidence type="ECO:0000313" key="3">
    <source>
        <dbReference type="Proteomes" id="UP000478052"/>
    </source>
</evidence>
<dbReference type="OrthoDB" id="6773637at2759"/>
<sequence length="178" mass="19672">MFGTKAQRGLLTSSLSREQIEKLATEEKLEQILQSITPQTDPENKGNDENEVEEESNGKSDDNLDNQANNDEDKLSDKSNEKNQNELLNINERKKNTIKNRALALNGLQSLNTSKCNASIVEPKISACSSRNKIWDYQSAVHSKSICSEKLISLSDVLSNKTMSLRQVSTAASKSAGQ</sequence>
<name>A0A6G0VQ58_APHCR</name>
<protein>
    <submittedName>
        <fullName evidence="2">Uncharacterized protein</fullName>
    </submittedName>
</protein>
<feature type="non-terminal residue" evidence="2">
    <location>
        <position position="178"/>
    </location>
</feature>
<dbReference type="EMBL" id="VUJU01013644">
    <property type="protein sequence ID" value="KAF0704137.1"/>
    <property type="molecule type" value="Genomic_DNA"/>
</dbReference>
<dbReference type="AlphaFoldDB" id="A0A6G0VQ58"/>
<proteinExistence type="predicted"/>
<evidence type="ECO:0000256" key="1">
    <source>
        <dbReference type="SAM" id="MobiDB-lite"/>
    </source>
</evidence>
<dbReference type="Proteomes" id="UP000478052">
    <property type="component" value="Unassembled WGS sequence"/>
</dbReference>
<gene>
    <name evidence="2" type="ORF">FWK35_00031497</name>
</gene>